<dbReference type="Proteomes" id="UP000270094">
    <property type="component" value="Unassembled WGS sequence"/>
</dbReference>
<proteinExistence type="predicted"/>
<sequence length="182" mass="20324">MSPPRHTVEVESNSPGPKMDNLDDFNHKRMKVEIEEEIGEYVVVAEEEVLDEVVEGPEAEQLVEEAVLNGALGEVGRIDDGLGLPDSSSSANDVQSRESPENRRKARLKQMMQILRERVDSMADDETMELMESGLTHVVEQLKEPPRSAQVGDNFCAEEEEKTVTCYIILIAPRITLDTAED</sequence>
<name>A0A3P7J1R1_STRVU</name>
<dbReference type="OrthoDB" id="5807141at2759"/>
<keyword evidence="3" id="KW-1185">Reference proteome</keyword>
<organism evidence="2 3">
    <name type="scientific">Strongylus vulgaris</name>
    <name type="common">Blood worm</name>
    <dbReference type="NCBI Taxonomy" id="40348"/>
    <lineage>
        <taxon>Eukaryota</taxon>
        <taxon>Metazoa</taxon>
        <taxon>Ecdysozoa</taxon>
        <taxon>Nematoda</taxon>
        <taxon>Chromadorea</taxon>
        <taxon>Rhabditida</taxon>
        <taxon>Rhabditina</taxon>
        <taxon>Rhabditomorpha</taxon>
        <taxon>Strongyloidea</taxon>
        <taxon>Strongylidae</taxon>
        <taxon>Strongylus</taxon>
    </lineage>
</organism>
<protein>
    <submittedName>
        <fullName evidence="2">Uncharacterized protein</fullName>
    </submittedName>
</protein>
<feature type="region of interest" description="Disordered" evidence="1">
    <location>
        <begin position="1"/>
        <end position="24"/>
    </location>
</feature>
<dbReference type="EMBL" id="UYYB01022507">
    <property type="protein sequence ID" value="VDM71874.1"/>
    <property type="molecule type" value="Genomic_DNA"/>
</dbReference>
<feature type="region of interest" description="Disordered" evidence="1">
    <location>
        <begin position="77"/>
        <end position="105"/>
    </location>
</feature>
<evidence type="ECO:0000313" key="3">
    <source>
        <dbReference type="Proteomes" id="UP000270094"/>
    </source>
</evidence>
<gene>
    <name evidence="2" type="ORF">SVUK_LOCUS6872</name>
</gene>
<accession>A0A3P7J1R1</accession>
<evidence type="ECO:0000256" key="1">
    <source>
        <dbReference type="SAM" id="MobiDB-lite"/>
    </source>
</evidence>
<evidence type="ECO:0000313" key="2">
    <source>
        <dbReference type="EMBL" id="VDM71874.1"/>
    </source>
</evidence>
<dbReference type="AlphaFoldDB" id="A0A3P7J1R1"/>
<reference evidence="2 3" key="1">
    <citation type="submission" date="2018-11" db="EMBL/GenBank/DDBJ databases">
        <authorList>
            <consortium name="Pathogen Informatics"/>
        </authorList>
    </citation>
    <scope>NUCLEOTIDE SEQUENCE [LARGE SCALE GENOMIC DNA]</scope>
</reference>